<reference evidence="1" key="1">
    <citation type="journal article" date="2020" name="mSystems">
        <title>Genome- and Community-Level Interaction Insights into Carbon Utilization and Element Cycling Functions of Hydrothermarchaeota in Hydrothermal Sediment.</title>
        <authorList>
            <person name="Zhou Z."/>
            <person name="Liu Y."/>
            <person name="Xu W."/>
            <person name="Pan J."/>
            <person name="Luo Z.H."/>
            <person name="Li M."/>
        </authorList>
    </citation>
    <scope>NUCLEOTIDE SEQUENCE [LARGE SCALE GENOMIC DNA]</scope>
    <source>
        <strain evidence="1">SpSt-116</strain>
    </source>
</reference>
<protein>
    <submittedName>
        <fullName evidence="1">Uncharacterized protein</fullName>
    </submittedName>
</protein>
<proteinExistence type="predicted"/>
<dbReference type="AlphaFoldDB" id="A0A7C1CEI6"/>
<sequence>MSEDFMKDIKYIMVTNFGDHWDNLPNNETSYTTGLLIGVRPEELIENAKTLFIKLSRRYGPPEKAWIGYVYGYDTKREKQDLF</sequence>
<name>A0A7C1CEI6_9CREN</name>
<gene>
    <name evidence="1" type="ORF">ENN26_06905</name>
</gene>
<comment type="caution">
    <text evidence="1">The sequence shown here is derived from an EMBL/GenBank/DDBJ whole genome shotgun (WGS) entry which is preliminary data.</text>
</comment>
<dbReference type="EMBL" id="DSAY01000123">
    <property type="protein sequence ID" value="HDP15481.1"/>
    <property type="molecule type" value="Genomic_DNA"/>
</dbReference>
<organism evidence="1">
    <name type="scientific">Thermofilum adornatum</name>
    <dbReference type="NCBI Taxonomy" id="1365176"/>
    <lineage>
        <taxon>Archaea</taxon>
        <taxon>Thermoproteota</taxon>
        <taxon>Thermoprotei</taxon>
        <taxon>Thermofilales</taxon>
        <taxon>Thermofilaceae</taxon>
        <taxon>Thermofilum</taxon>
    </lineage>
</organism>
<evidence type="ECO:0000313" key="1">
    <source>
        <dbReference type="EMBL" id="HDP15481.1"/>
    </source>
</evidence>
<accession>A0A7C1CEI6</accession>